<evidence type="ECO:0000259" key="8">
    <source>
        <dbReference type="Pfam" id="PF25967"/>
    </source>
</evidence>
<dbReference type="Pfam" id="PF25917">
    <property type="entry name" value="BSH_RND"/>
    <property type="match status" value="1"/>
</dbReference>
<evidence type="ECO:0000256" key="2">
    <source>
        <dbReference type="ARBA" id="ARBA00009477"/>
    </source>
</evidence>
<feature type="signal peptide" evidence="4">
    <location>
        <begin position="1"/>
        <end position="26"/>
    </location>
</feature>
<dbReference type="SUPFAM" id="SSF111369">
    <property type="entry name" value="HlyD-like secretion proteins"/>
    <property type="match status" value="1"/>
</dbReference>
<keyword evidence="10" id="KW-1185">Reference proteome</keyword>
<dbReference type="NCBIfam" id="TIGR01730">
    <property type="entry name" value="RND_mfp"/>
    <property type="match status" value="1"/>
</dbReference>
<feature type="domain" description="Multidrug resistance protein MdtA-like alpha-helical hairpin" evidence="5">
    <location>
        <begin position="105"/>
        <end position="174"/>
    </location>
</feature>
<protein>
    <submittedName>
        <fullName evidence="9">Efflux transporter periplasmic adaptor subunit</fullName>
    </submittedName>
</protein>
<reference evidence="10" key="1">
    <citation type="journal article" date="2018" name="Front. Microbiol.">
        <title>Genome-Based Analysis Reveals the Taxonomy and Diversity of the Family Idiomarinaceae.</title>
        <authorList>
            <person name="Liu Y."/>
            <person name="Lai Q."/>
            <person name="Shao Z."/>
        </authorList>
    </citation>
    <scope>NUCLEOTIDE SEQUENCE [LARGE SCALE GENOMIC DNA]</scope>
    <source>
        <strain evidence="10">BH195</strain>
    </source>
</reference>
<comment type="similarity">
    <text evidence="2">Belongs to the membrane fusion protein (MFP) (TC 8.A.1) family.</text>
</comment>
<dbReference type="PANTHER" id="PTHR30158:SF3">
    <property type="entry name" value="MULTIDRUG EFFLUX PUMP SUBUNIT ACRA-RELATED"/>
    <property type="match status" value="1"/>
</dbReference>
<evidence type="ECO:0000256" key="1">
    <source>
        <dbReference type="ARBA" id="ARBA00004519"/>
    </source>
</evidence>
<gene>
    <name evidence="9" type="ORF">CWI69_03695</name>
</gene>
<name>A0A432Y0Q3_9GAMM</name>
<accession>A0A432Y0Q3</accession>
<dbReference type="InterPro" id="IPR058627">
    <property type="entry name" value="MdtA-like_C"/>
</dbReference>
<comment type="caution">
    <text evidence="9">The sequence shown here is derived from an EMBL/GenBank/DDBJ whole genome shotgun (WGS) entry which is preliminary data.</text>
</comment>
<evidence type="ECO:0000256" key="4">
    <source>
        <dbReference type="SAM" id="SignalP"/>
    </source>
</evidence>
<evidence type="ECO:0000259" key="7">
    <source>
        <dbReference type="Pfam" id="PF25944"/>
    </source>
</evidence>
<dbReference type="Proteomes" id="UP000287198">
    <property type="component" value="Unassembled WGS sequence"/>
</dbReference>
<dbReference type="InterPro" id="IPR058624">
    <property type="entry name" value="MdtA-like_HH"/>
</dbReference>
<dbReference type="InterPro" id="IPR058626">
    <property type="entry name" value="MdtA-like_b-barrel"/>
</dbReference>
<keyword evidence="4" id="KW-0732">Signal</keyword>
<dbReference type="Pfam" id="PF25876">
    <property type="entry name" value="HH_MFP_RND"/>
    <property type="match status" value="1"/>
</dbReference>
<proteinExistence type="inferred from homology"/>
<sequence length="380" mass="40883">MRQRTLSPLAIAVFSSAMLIAGCSDAEQSDPQQQQQQQTVGVVTLETQSLDLTTTLPGRATAYRSAEVRPQVSGILEQQLFTEGSDVEAGQSLYRIDPAIYKADLAAAEAAVAQAQATLSAATARFKRFQDLLADNAISQQEFDEAEAAYLEAQAQLKVAEAQQQRAAVNLEYTAVKAPISGRIGRSVLTEGALVSVGQSLPLTTIHQLDPIYVDIQQSSEAYLEMQEAIAAGRIRVDENNQAKVKLYANNGTEAIAEGKLLFNEVTVDPSTSSIALRAQFDNPQRRILPGMFVNAEIATGTLTDALLAPQTGVSRDPRGRAVVLLVTSEGKVEQRYIEVTETSGSHWIVRSGLEAGDKIIVEGLQKVQPGATVQTEEVK</sequence>
<evidence type="ECO:0000313" key="9">
    <source>
        <dbReference type="EMBL" id="RUO54522.1"/>
    </source>
</evidence>
<feature type="chain" id="PRO_5019478621" evidence="4">
    <location>
        <begin position="27"/>
        <end position="380"/>
    </location>
</feature>
<feature type="coiled-coil region" evidence="3">
    <location>
        <begin position="105"/>
        <end position="172"/>
    </location>
</feature>
<dbReference type="Pfam" id="PF25944">
    <property type="entry name" value="Beta-barrel_RND"/>
    <property type="match status" value="1"/>
</dbReference>
<evidence type="ECO:0000259" key="6">
    <source>
        <dbReference type="Pfam" id="PF25917"/>
    </source>
</evidence>
<dbReference type="AlphaFoldDB" id="A0A432Y0Q3"/>
<dbReference type="InterPro" id="IPR006143">
    <property type="entry name" value="RND_pump_MFP"/>
</dbReference>
<feature type="domain" description="Multidrug resistance protein MdtA-like C-terminal permuted SH3" evidence="8">
    <location>
        <begin position="305"/>
        <end position="367"/>
    </location>
</feature>
<evidence type="ECO:0000259" key="5">
    <source>
        <dbReference type="Pfam" id="PF25876"/>
    </source>
</evidence>
<dbReference type="RefSeq" id="WP_126761987.1">
    <property type="nucleotide sequence ID" value="NZ_JBHLTZ010000004.1"/>
</dbReference>
<evidence type="ECO:0000313" key="10">
    <source>
        <dbReference type="Proteomes" id="UP000287198"/>
    </source>
</evidence>
<dbReference type="Gene3D" id="2.40.50.100">
    <property type="match status" value="1"/>
</dbReference>
<dbReference type="PANTHER" id="PTHR30158">
    <property type="entry name" value="ACRA/E-RELATED COMPONENT OF DRUG EFFLUX TRANSPORTER"/>
    <property type="match status" value="1"/>
</dbReference>
<evidence type="ECO:0000256" key="3">
    <source>
        <dbReference type="SAM" id="Coils"/>
    </source>
</evidence>
<dbReference type="PROSITE" id="PS51257">
    <property type="entry name" value="PROKAR_LIPOPROTEIN"/>
    <property type="match status" value="1"/>
</dbReference>
<dbReference type="EMBL" id="PIPW01000001">
    <property type="protein sequence ID" value="RUO54522.1"/>
    <property type="molecule type" value="Genomic_DNA"/>
</dbReference>
<dbReference type="OrthoDB" id="9800613at2"/>
<dbReference type="Gene3D" id="2.40.420.20">
    <property type="match status" value="1"/>
</dbReference>
<dbReference type="FunFam" id="2.40.420.20:FF:000001">
    <property type="entry name" value="Efflux RND transporter periplasmic adaptor subunit"/>
    <property type="match status" value="1"/>
</dbReference>
<dbReference type="Gene3D" id="1.10.287.470">
    <property type="entry name" value="Helix hairpin bin"/>
    <property type="match status" value="1"/>
</dbReference>
<comment type="subcellular location">
    <subcellularLocation>
        <location evidence="1">Cell inner membrane</location>
        <topology evidence="1">Lipid-anchor</topology>
    </subcellularLocation>
</comment>
<keyword evidence="3" id="KW-0175">Coiled coil</keyword>
<dbReference type="GO" id="GO:0046677">
    <property type="term" value="P:response to antibiotic"/>
    <property type="evidence" value="ECO:0007669"/>
    <property type="project" value="TreeGrafter"/>
</dbReference>
<dbReference type="Gene3D" id="2.40.30.170">
    <property type="match status" value="1"/>
</dbReference>
<feature type="domain" description="Multidrug resistance protein MdtA-like beta-barrel" evidence="7">
    <location>
        <begin position="211"/>
        <end position="301"/>
    </location>
</feature>
<dbReference type="Pfam" id="PF25967">
    <property type="entry name" value="RND-MFP_C"/>
    <property type="match status" value="1"/>
</dbReference>
<organism evidence="9 10">
    <name type="scientific">Pseudidiomarina halophila</name>
    <dbReference type="NCBI Taxonomy" id="1449799"/>
    <lineage>
        <taxon>Bacteria</taxon>
        <taxon>Pseudomonadati</taxon>
        <taxon>Pseudomonadota</taxon>
        <taxon>Gammaproteobacteria</taxon>
        <taxon>Alteromonadales</taxon>
        <taxon>Idiomarinaceae</taxon>
        <taxon>Pseudidiomarina</taxon>
    </lineage>
</organism>
<feature type="domain" description="Multidrug resistance protein MdtA-like barrel-sandwich hybrid" evidence="6">
    <location>
        <begin position="64"/>
        <end position="206"/>
    </location>
</feature>
<dbReference type="InterPro" id="IPR058625">
    <property type="entry name" value="MdtA-like_BSH"/>
</dbReference>
<dbReference type="GO" id="GO:0005886">
    <property type="term" value="C:plasma membrane"/>
    <property type="evidence" value="ECO:0007669"/>
    <property type="project" value="UniProtKB-SubCell"/>
</dbReference>
<dbReference type="GO" id="GO:0022857">
    <property type="term" value="F:transmembrane transporter activity"/>
    <property type="evidence" value="ECO:0007669"/>
    <property type="project" value="InterPro"/>
</dbReference>